<protein>
    <submittedName>
        <fullName evidence="1">Uncharacterized protein</fullName>
    </submittedName>
</protein>
<evidence type="ECO:0000313" key="1">
    <source>
        <dbReference type="EMBL" id="KOX91282.1"/>
    </source>
</evidence>
<reference evidence="1 2" key="1">
    <citation type="submission" date="2015-07" db="EMBL/GenBank/DDBJ databases">
        <authorList>
            <person name="Noorani M."/>
        </authorList>
    </citation>
    <scope>NUCLEOTIDE SEQUENCE [LARGE SCALE GENOMIC DNA]</scope>
    <source>
        <strain evidence="2">ATCC 25104 / DSM 625 / JCM 10724 / NBRC 103206 / NCIMB 11243 / YT-1</strain>
    </source>
</reference>
<gene>
    <name evidence="1" type="ORF">BVI061214_00004</name>
</gene>
<evidence type="ECO:0000313" key="2">
    <source>
        <dbReference type="Proteomes" id="UP000037685"/>
    </source>
</evidence>
<comment type="caution">
    <text evidence="1">The sequence shown here is derived from an EMBL/GenBank/DDBJ whole genome shotgun (WGS) entry which is preliminary data.</text>
</comment>
<dbReference type="AlphaFoldDB" id="A0A0M9AG76"/>
<proteinExistence type="predicted"/>
<accession>A0A0M9AG76</accession>
<sequence>MRTLLLLAFLLLPAWGQIDPLRPAEEPTLGFRVGLGYGPFGGRGIGVDEGGPYAFTRAGHDLRLEVGLSWRATQEVSLEGAVGLSLLLLGEERVREGRREASWWGEGGWGLQVGAAYRLRELPGRPRVYLGARYPWGLEGGVSLAFLRDRVVATLGGSLDWSPGEPPVLGVGLGLGLVANEVWSLGVGASLRVPLGVEPPGGALFLRAGYSLDPEGKGEVAVRGSLGDGGFRLRVEWAGGL</sequence>
<dbReference type="Proteomes" id="UP000037685">
    <property type="component" value="Unassembled WGS sequence"/>
</dbReference>
<dbReference type="RefSeq" id="WP_053766868.1">
    <property type="nucleotide sequence ID" value="NZ_LHCI01000002.1"/>
</dbReference>
<organism evidence="1 2">
    <name type="scientific">Thermus aquaticus</name>
    <dbReference type="NCBI Taxonomy" id="271"/>
    <lineage>
        <taxon>Bacteria</taxon>
        <taxon>Thermotogati</taxon>
        <taxon>Deinococcota</taxon>
        <taxon>Deinococci</taxon>
        <taxon>Thermales</taxon>
        <taxon>Thermaceae</taxon>
        <taxon>Thermus</taxon>
    </lineage>
</organism>
<dbReference type="PATRIC" id="fig|271.14.peg.4"/>
<dbReference type="EMBL" id="LHCI01000002">
    <property type="protein sequence ID" value="KOX91282.1"/>
    <property type="molecule type" value="Genomic_DNA"/>
</dbReference>
<name>A0A0M9AG76_THEAQ</name>